<dbReference type="Proteomes" id="UP000007486">
    <property type="component" value="Chromosome"/>
</dbReference>
<evidence type="ECO:0000313" key="1">
    <source>
        <dbReference type="EMBL" id="ADY37628.1"/>
    </source>
</evidence>
<dbReference type="RefSeq" id="WP_013619000.1">
    <property type="nucleotide sequence ID" value="NC_015164.1"/>
</dbReference>
<dbReference type="Pfam" id="PF07505">
    <property type="entry name" value="DUF5131"/>
    <property type="match status" value="1"/>
</dbReference>
<reference evidence="1 2" key="1">
    <citation type="journal article" date="2011" name="Stand. Genomic Sci.">
        <title>Complete genome sequence of Bacteroides salanitronis type strain (BL78).</title>
        <authorList>
            <person name="Gronow S."/>
            <person name="Held B."/>
            <person name="Lucas S."/>
            <person name="Lapidus A."/>
            <person name="Del Rio T.G."/>
            <person name="Nolan M."/>
            <person name="Tice H."/>
            <person name="Deshpande S."/>
            <person name="Cheng J.F."/>
            <person name="Pitluck S."/>
            <person name="Liolios K."/>
            <person name="Pagani I."/>
            <person name="Ivanova N."/>
            <person name="Mavromatis K."/>
            <person name="Pati A."/>
            <person name="Tapia R."/>
            <person name="Han C."/>
            <person name="Goodwin L."/>
            <person name="Chen A."/>
            <person name="Palaniappan K."/>
            <person name="Land M."/>
            <person name="Hauser L."/>
            <person name="Chang Y.J."/>
            <person name="Jeffries C.D."/>
            <person name="Brambilla E.M."/>
            <person name="Rohde M."/>
            <person name="Goker M."/>
            <person name="Detter J.C."/>
            <person name="Woyke T."/>
            <person name="Bristow J."/>
            <person name="Markowitz V."/>
            <person name="Hugenholtz P."/>
            <person name="Kyrpides N.C."/>
            <person name="Klenk H.P."/>
            <person name="Eisen J.A."/>
        </authorList>
    </citation>
    <scope>NUCLEOTIDE SEQUENCE [LARGE SCALE GENOMIC DNA]</scope>
    <source>
        <strain evidence="1 2">DSM 18170</strain>
    </source>
</reference>
<evidence type="ECO:0000313" key="2">
    <source>
        <dbReference type="Proteomes" id="UP000007486"/>
    </source>
</evidence>
<proteinExistence type="predicted"/>
<name>F0R367_PHOSB</name>
<dbReference type="eggNOG" id="COG4422">
    <property type="taxonomic scope" value="Bacteria"/>
</dbReference>
<dbReference type="InterPro" id="IPR011101">
    <property type="entry name" value="DUF5131"/>
</dbReference>
<keyword evidence="2" id="KW-1185">Reference proteome</keyword>
<accession>F0R367</accession>
<dbReference type="HOGENOM" id="CLU_054184_0_1_10"/>
<gene>
    <name evidence="1" type="ordered locus">Bacsa_3100</name>
</gene>
<dbReference type="STRING" id="667015.Bacsa_3100"/>
<dbReference type="AlphaFoldDB" id="F0R367"/>
<sequence>MSNNSKIAWTQATWNPVTGCEKTSDGCKNCYAEQLVKRLKAMGQAKYQNGFTPTLHPGSLNEPLKWKNPRLVFLPSMGDLFHKDIPFSFIDQVMDVILKCPQHTFQILTKRAERMNDYFSSRPILENVWLGCTVENQSTKWRMDCLRQLKAPVNFISHEPLLEDLGMLDYTNIDWVIAGGESGNKARKMEKSWVLNIKAQCDASGTAFFFKQWGTWGEDGVKRSTKANRHLLDGAEYQAYPIPKKKP</sequence>
<dbReference type="OrthoDB" id="9787478at2"/>
<dbReference type="KEGG" id="bsa:Bacsa_3100"/>
<organism evidence="1 2">
    <name type="scientific">Phocaeicola salanitronis (strain DSM 18170 / JCM 13657 / CCUG 60908 / BL78)</name>
    <name type="common">Bacteroides salanitronis</name>
    <dbReference type="NCBI Taxonomy" id="667015"/>
    <lineage>
        <taxon>Bacteria</taxon>
        <taxon>Pseudomonadati</taxon>
        <taxon>Bacteroidota</taxon>
        <taxon>Bacteroidia</taxon>
        <taxon>Bacteroidales</taxon>
        <taxon>Bacteroidaceae</taxon>
        <taxon>Phocaeicola</taxon>
    </lineage>
</organism>
<dbReference type="EMBL" id="CP002530">
    <property type="protein sequence ID" value="ADY37628.1"/>
    <property type="molecule type" value="Genomic_DNA"/>
</dbReference>
<protein>
    <submittedName>
        <fullName evidence="1">Gp37Gp68 family protein</fullName>
    </submittedName>
</protein>